<evidence type="ECO:0000256" key="11">
    <source>
        <dbReference type="ARBA" id="ARBA00082544"/>
    </source>
</evidence>
<evidence type="ECO:0000313" key="14">
    <source>
        <dbReference type="Proteomes" id="UP000094112"/>
    </source>
</evidence>
<accession>A0A1E3NWN0</accession>
<organism evidence="13 14">
    <name type="scientific">Wickerhamomyces anomalus (strain ATCC 58044 / CBS 1984 / NCYC 433 / NRRL Y-366-8)</name>
    <name type="common">Yeast</name>
    <name type="synonym">Hansenula anomala</name>
    <dbReference type="NCBI Taxonomy" id="683960"/>
    <lineage>
        <taxon>Eukaryota</taxon>
        <taxon>Fungi</taxon>
        <taxon>Dikarya</taxon>
        <taxon>Ascomycota</taxon>
        <taxon>Saccharomycotina</taxon>
        <taxon>Saccharomycetes</taxon>
        <taxon>Phaffomycetales</taxon>
        <taxon>Wickerhamomycetaceae</taxon>
        <taxon>Wickerhamomyces</taxon>
    </lineage>
</organism>
<proteinExistence type="inferred from homology"/>
<evidence type="ECO:0000256" key="9">
    <source>
        <dbReference type="ARBA" id="ARBA00059620"/>
    </source>
</evidence>
<evidence type="ECO:0000256" key="10">
    <source>
        <dbReference type="ARBA" id="ARBA00068717"/>
    </source>
</evidence>
<keyword evidence="14" id="KW-1185">Reference proteome</keyword>
<evidence type="ECO:0000256" key="6">
    <source>
        <dbReference type="ARBA" id="ARBA00023002"/>
    </source>
</evidence>
<dbReference type="EMBL" id="KV454213">
    <property type="protein sequence ID" value="ODQ57548.1"/>
    <property type="molecule type" value="Genomic_DNA"/>
</dbReference>
<evidence type="ECO:0000256" key="4">
    <source>
        <dbReference type="ARBA" id="ARBA00022857"/>
    </source>
</evidence>
<dbReference type="CDD" id="cd05339">
    <property type="entry name" value="17beta-HSDXI-like_SDR_c"/>
    <property type="match status" value="1"/>
</dbReference>
<keyword evidence="4" id="KW-0521">NADP</keyword>
<evidence type="ECO:0000256" key="1">
    <source>
        <dbReference type="ARBA" id="ARBA00004141"/>
    </source>
</evidence>
<dbReference type="PRINTS" id="PR00081">
    <property type="entry name" value="GDHRDH"/>
</dbReference>
<dbReference type="AlphaFoldDB" id="A0A1E3NWN0"/>
<dbReference type="GO" id="GO:0016020">
    <property type="term" value="C:membrane"/>
    <property type="evidence" value="ECO:0007669"/>
    <property type="project" value="UniProtKB-SubCell"/>
</dbReference>
<dbReference type="GeneID" id="30199583"/>
<keyword evidence="8" id="KW-0472">Membrane</keyword>
<dbReference type="PANTHER" id="PTHR24322">
    <property type="entry name" value="PKSB"/>
    <property type="match status" value="1"/>
</dbReference>
<evidence type="ECO:0000256" key="7">
    <source>
        <dbReference type="ARBA" id="ARBA00023098"/>
    </source>
</evidence>
<dbReference type="SUPFAM" id="SSF51735">
    <property type="entry name" value="NAD(P)-binding Rossmann-fold domains"/>
    <property type="match status" value="1"/>
</dbReference>
<evidence type="ECO:0000313" key="13">
    <source>
        <dbReference type="EMBL" id="ODQ57548.1"/>
    </source>
</evidence>
<dbReference type="FunFam" id="3.40.50.720:FF:000131">
    <property type="entry name" value="Short-chain dehydrogenase/reductase 3"/>
    <property type="match status" value="1"/>
</dbReference>
<dbReference type="Proteomes" id="UP000094112">
    <property type="component" value="Unassembled WGS sequence"/>
</dbReference>
<gene>
    <name evidence="13" type="ORF">WICANDRAFT_35648</name>
</gene>
<name>A0A1E3NWN0_WICAA</name>
<evidence type="ECO:0000256" key="8">
    <source>
        <dbReference type="ARBA" id="ARBA00023136"/>
    </source>
</evidence>
<keyword evidence="3" id="KW-0812">Transmembrane</keyword>
<reference evidence="13 14" key="1">
    <citation type="journal article" date="2016" name="Proc. Natl. Acad. Sci. U.S.A.">
        <title>Comparative genomics of biotechnologically important yeasts.</title>
        <authorList>
            <person name="Riley R."/>
            <person name="Haridas S."/>
            <person name="Wolfe K.H."/>
            <person name="Lopes M.R."/>
            <person name="Hittinger C.T."/>
            <person name="Goeker M."/>
            <person name="Salamov A.A."/>
            <person name="Wisecaver J.H."/>
            <person name="Long T.M."/>
            <person name="Calvey C.H."/>
            <person name="Aerts A.L."/>
            <person name="Barry K.W."/>
            <person name="Choi C."/>
            <person name="Clum A."/>
            <person name="Coughlan A.Y."/>
            <person name="Deshpande S."/>
            <person name="Douglass A.P."/>
            <person name="Hanson S.J."/>
            <person name="Klenk H.-P."/>
            <person name="LaButti K.M."/>
            <person name="Lapidus A."/>
            <person name="Lindquist E.A."/>
            <person name="Lipzen A.M."/>
            <person name="Meier-Kolthoff J.P."/>
            <person name="Ohm R.A."/>
            <person name="Otillar R.P."/>
            <person name="Pangilinan J.L."/>
            <person name="Peng Y."/>
            <person name="Rokas A."/>
            <person name="Rosa C.A."/>
            <person name="Scheuner C."/>
            <person name="Sibirny A.A."/>
            <person name="Slot J.C."/>
            <person name="Stielow J.B."/>
            <person name="Sun H."/>
            <person name="Kurtzman C.P."/>
            <person name="Blackwell M."/>
            <person name="Grigoriev I.V."/>
            <person name="Jeffries T.W."/>
        </authorList>
    </citation>
    <scope>NUCLEOTIDE SEQUENCE [LARGE SCALE GENOMIC DNA]</scope>
    <source>
        <strain evidence="14">ATCC 58044 / CBS 1984 / NCYC 433 / NRRL Y-366-8</strain>
    </source>
</reference>
<dbReference type="PRINTS" id="PR00080">
    <property type="entry name" value="SDRFAMILY"/>
</dbReference>
<sequence length="322" mass="36067">MHFALVIKAQLYRQIVHANWLISYLSDSLIGVVLERHRDVVLVTGGGSGLGKEIVKEFQKRRIQRLVVFDINIPNDDQKLEDVYYYKCDVSDKKQVMELSERVKNEVGIVTILVNNAGITSGKSLIDLSFEEIEKIIQVNLMSSFYLDKAFLPDMLMLKRGYIITVASVLGYMSPANLTAYGASKSALIALHESLTYELGPPLFSSTGIKTLLVCPGQLKTQMFKGVNTPSSILAPELDPQYVAQKVVRAVDYGRRGELKFPIYGNFLALFRSSPWPVTQFVRLISGMDESMKTYEQDKQDRINQKKANQAAILGEIISSST</sequence>
<dbReference type="STRING" id="683960.A0A1E3NWN0"/>
<evidence type="ECO:0000256" key="5">
    <source>
        <dbReference type="ARBA" id="ARBA00022989"/>
    </source>
</evidence>
<keyword evidence="5" id="KW-1133">Transmembrane helix</keyword>
<comment type="similarity">
    <text evidence="2 12">Belongs to the short-chain dehydrogenases/reductases (SDR) family.</text>
</comment>
<dbReference type="InterPro" id="IPR002347">
    <property type="entry name" value="SDR_fam"/>
</dbReference>
<protein>
    <recommendedName>
        <fullName evidence="10">Short-chain dehydrogenase/reductase 3</fullName>
    </recommendedName>
    <alternativeName>
        <fullName evidence="11">Retinal short-chain dehydrogenase/reductase 1</fullName>
    </alternativeName>
</protein>
<evidence type="ECO:0000256" key="3">
    <source>
        <dbReference type="ARBA" id="ARBA00022692"/>
    </source>
</evidence>
<dbReference type="OrthoDB" id="10253736at2759"/>
<keyword evidence="7" id="KW-0443">Lipid metabolism</keyword>
<evidence type="ECO:0000256" key="12">
    <source>
        <dbReference type="RuleBase" id="RU000363"/>
    </source>
</evidence>
<comment type="subcellular location">
    <subcellularLocation>
        <location evidence="1">Membrane</location>
        <topology evidence="1">Multi-pass membrane protein</topology>
    </subcellularLocation>
</comment>
<comment type="function">
    <text evidence="9">Catalyzes the reduction of all-trans-retinal to all-trans-retinol in the presence of NADPH.</text>
</comment>
<dbReference type="Pfam" id="PF00106">
    <property type="entry name" value="adh_short"/>
    <property type="match status" value="1"/>
</dbReference>
<dbReference type="InterPro" id="IPR036291">
    <property type="entry name" value="NAD(P)-bd_dom_sf"/>
</dbReference>
<dbReference type="RefSeq" id="XP_019036755.1">
    <property type="nucleotide sequence ID" value="XM_019182337.1"/>
</dbReference>
<keyword evidence="6" id="KW-0560">Oxidoreductase</keyword>
<evidence type="ECO:0000256" key="2">
    <source>
        <dbReference type="ARBA" id="ARBA00006484"/>
    </source>
</evidence>
<dbReference type="PANTHER" id="PTHR24322:SF736">
    <property type="entry name" value="RETINOL DEHYDROGENASE 10"/>
    <property type="match status" value="1"/>
</dbReference>
<dbReference type="GO" id="GO:0052650">
    <property type="term" value="F:all-trans-retinol dehydrogenase (NADP+) activity"/>
    <property type="evidence" value="ECO:0007669"/>
    <property type="project" value="UniProtKB-ARBA"/>
</dbReference>
<dbReference type="Gene3D" id="3.40.50.720">
    <property type="entry name" value="NAD(P)-binding Rossmann-like Domain"/>
    <property type="match status" value="1"/>
</dbReference>